<gene>
    <name evidence="10" type="ORF">IM660_02805</name>
</gene>
<protein>
    <recommendedName>
        <fullName evidence="8">Methylenetetrahydrofolate reductase</fullName>
    </recommendedName>
</protein>
<dbReference type="Proteomes" id="UP000593758">
    <property type="component" value="Chromosome"/>
</dbReference>
<evidence type="ECO:0000256" key="7">
    <source>
        <dbReference type="ARBA" id="ARBA00048628"/>
    </source>
</evidence>
<dbReference type="AlphaFoldDB" id="A0A7M1SUU1"/>
<name>A0A7M1SUU1_9MICO</name>
<keyword evidence="11" id="KW-1185">Reference proteome</keyword>
<dbReference type="GO" id="GO:0009086">
    <property type="term" value="P:methionine biosynthetic process"/>
    <property type="evidence" value="ECO:0007669"/>
    <property type="project" value="TreeGrafter"/>
</dbReference>
<dbReference type="Pfam" id="PF12225">
    <property type="entry name" value="DUF5981"/>
    <property type="match status" value="1"/>
</dbReference>
<dbReference type="PANTHER" id="PTHR45754:SF3">
    <property type="entry name" value="METHYLENETETRAHYDROFOLATE REDUCTASE (NADPH)"/>
    <property type="match status" value="1"/>
</dbReference>
<dbReference type="UniPathway" id="UPA00193"/>
<keyword evidence="6 8" id="KW-0560">Oxidoreductase</keyword>
<feature type="domain" description="Methylene-tetrahydrofolate reductase C-terminal-like" evidence="9">
    <location>
        <begin position="10"/>
        <end position="41"/>
    </location>
</feature>
<dbReference type="Gene3D" id="3.20.20.220">
    <property type="match status" value="1"/>
</dbReference>
<dbReference type="GO" id="GO:0071949">
    <property type="term" value="F:FAD binding"/>
    <property type="evidence" value="ECO:0007669"/>
    <property type="project" value="TreeGrafter"/>
</dbReference>
<keyword evidence="5 8" id="KW-0274">FAD</keyword>
<dbReference type="GO" id="GO:0005829">
    <property type="term" value="C:cytosol"/>
    <property type="evidence" value="ECO:0007669"/>
    <property type="project" value="TreeGrafter"/>
</dbReference>
<comment type="cofactor">
    <cofactor evidence="1 8">
        <name>FAD</name>
        <dbReference type="ChEBI" id="CHEBI:57692"/>
    </cofactor>
</comment>
<dbReference type="KEGG" id="halt:IM660_02805"/>
<dbReference type="EMBL" id="CP063169">
    <property type="protein sequence ID" value="QOR71251.1"/>
    <property type="molecule type" value="Genomic_DNA"/>
</dbReference>
<keyword evidence="4 8" id="KW-0285">Flavoprotein</keyword>
<dbReference type="PANTHER" id="PTHR45754">
    <property type="entry name" value="METHYLENETETRAHYDROFOLATE REDUCTASE"/>
    <property type="match status" value="1"/>
</dbReference>
<evidence type="ECO:0000259" key="9">
    <source>
        <dbReference type="Pfam" id="PF12225"/>
    </source>
</evidence>
<evidence type="ECO:0000313" key="11">
    <source>
        <dbReference type="Proteomes" id="UP000593758"/>
    </source>
</evidence>
<dbReference type="GO" id="GO:0035999">
    <property type="term" value="P:tetrahydrofolate interconversion"/>
    <property type="evidence" value="ECO:0007669"/>
    <property type="project" value="UniProtKB-UniPathway"/>
</dbReference>
<accession>A0A7M1SUU1</accession>
<organism evidence="10 11">
    <name type="scientific">Ruania alkalisoli</name>
    <dbReference type="NCBI Taxonomy" id="2779775"/>
    <lineage>
        <taxon>Bacteria</taxon>
        <taxon>Bacillati</taxon>
        <taxon>Actinomycetota</taxon>
        <taxon>Actinomycetes</taxon>
        <taxon>Micrococcales</taxon>
        <taxon>Ruaniaceae</taxon>
        <taxon>Ruania</taxon>
    </lineage>
</organism>
<dbReference type="Pfam" id="PF02219">
    <property type="entry name" value="MTHFR"/>
    <property type="match status" value="1"/>
</dbReference>
<comment type="pathway">
    <text evidence="2 8">One-carbon metabolism; tetrahydrofolate interconversion.</text>
</comment>
<evidence type="ECO:0000256" key="4">
    <source>
        <dbReference type="ARBA" id="ARBA00022630"/>
    </source>
</evidence>
<evidence type="ECO:0000256" key="1">
    <source>
        <dbReference type="ARBA" id="ARBA00001974"/>
    </source>
</evidence>
<dbReference type="InterPro" id="IPR003171">
    <property type="entry name" value="Mehydrof_redctse-like"/>
</dbReference>
<evidence type="ECO:0000256" key="5">
    <source>
        <dbReference type="ARBA" id="ARBA00022827"/>
    </source>
</evidence>
<reference evidence="10 11" key="1">
    <citation type="submission" date="2020-10" db="EMBL/GenBank/DDBJ databases">
        <title>Haloactinobacterium sp. RN3S43, a bacterium isolated from saline soil.</title>
        <authorList>
            <person name="Sun J.-Q."/>
        </authorList>
    </citation>
    <scope>NUCLEOTIDE SEQUENCE [LARGE SCALE GENOMIC DNA]</scope>
    <source>
        <strain evidence="10 11">RN3S43</strain>
    </source>
</reference>
<comment type="similarity">
    <text evidence="3 8">Belongs to the methylenetetrahydrofolate reductase family.</text>
</comment>
<proteinExistence type="inferred from homology"/>
<dbReference type="InterPro" id="IPR022026">
    <property type="entry name" value="DUF5981"/>
</dbReference>
<comment type="catalytic activity">
    <reaction evidence="7">
        <text>(6S)-5-methyl-5,6,7,8-tetrahydrofolate + NAD(+) = (6R)-5,10-methylene-5,6,7,8-tetrahydrofolate + NADH + H(+)</text>
        <dbReference type="Rhea" id="RHEA:19821"/>
        <dbReference type="ChEBI" id="CHEBI:15378"/>
        <dbReference type="ChEBI" id="CHEBI:15636"/>
        <dbReference type="ChEBI" id="CHEBI:18608"/>
        <dbReference type="ChEBI" id="CHEBI:57540"/>
        <dbReference type="ChEBI" id="CHEBI:57945"/>
        <dbReference type="EC" id="1.5.1.54"/>
    </reaction>
    <physiologicalReaction direction="right-to-left" evidence="7">
        <dbReference type="Rhea" id="RHEA:19823"/>
    </physiologicalReaction>
</comment>
<dbReference type="InterPro" id="IPR029041">
    <property type="entry name" value="FAD-linked_oxidoreductase-like"/>
</dbReference>
<dbReference type="GO" id="GO:0106312">
    <property type="term" value="F:methylenetetrahydrofolate reductase (NADH) activity"/>
    <property type="evidence" value="ECO:0007669"/>
    <property type="project" value="UniProtKB-EC"/>
</dbReference>
<evidence type="ECO:0000256" key="3">
    <source>
        <dbReference type="ARBA" id="ARBA00006743"/>
    </source>
</evidence>
<evidence type="ECO:0000256" key="6">
    <source>
        <dbReference type="ARBA" id="ARBA00023002"/>
    </source>
</evidence>
<sequence length="345" mass="35078">MTTSLALSTVGGCPKRMTYGPCGGVAADGTCEVTPEPCPFVTEATVPWPGPGPATTPPTAEGLQILDLLQRRPIVVAGMPARAMDVASVEACGRQLAGRVDAVLAGDSGRARVQFPPTYRAELIRRAGLRAWPGLNCRDRNRVALEGELAGLAAVGAAGVHCVTGDHPAGGHRPDAQPVFDLESTELVGLARKHGLLVSVAESPASPPVHRRAERLAEKVRAGAQLCLTQYCGGADEVRAFVAAMRQAGADVPLLPGVPVVLDVPSAELLASFAAAVLPAGYVESVLTASDPFRAGVEAAIRYGEELLAVAGVAGVVVAGAAEHGTEEETSAAIGQISAALGGGS</sequence>
<evidence type="ECO:0000256" key="8">
    <source>
        <dbReference type="RuleBase" id="RU003862"/>
    </source>
</evidence>
<evidence type="ECO:0000256" key="2">
    <source>
        <dbReference type="ARBA" id="ARBA00004777"/>
    </source>
</evidence>
<dbReference type="SUPFAM" id="SSF51730">
    <property type="entry name" value="FAD-linked oxidoreductase"/>
    <property type="match status" value="1"/>
</dbReference>
<evidence type="ECO:0000313" key="10">
    <source>
        <dbReference type="EMBL" id="QOR71251.1"/>
    </source>
</evidence>
<dbReference type="RefSeq" id="WP_193497916.1">
    <property type="nucleotide sequence ID" value="NZ_CP063169.1"/>
</dbReference>